<gene>
    <name evidence="3" type="ORF">Arub01_02190</name>
</gene>
<protein>
    <recommendedName>
        <fullName evidence="5">DUF3592 domain-containing protein</fullName>
    </recommendedName>
</protein>
<dbReference type="EMBL" id="BSRZ01000001">
    <property type="protein sequence ID" value="GLW61975.1"/>
    <property type="molecule type" value="Genomic_DNA"/>
</dbReference>
<evidence type="ECO:0008006" key="5">
    <source>
        <dbReference type="Google" id="ProtNLM"/>
    </source>
</evidence>
<comment type="caution">
    <text evidence="3">The sequence shown here is derived from an EMBL/GenBank/DDBJ whole genome shotgun (WGS) entry which is preliminary data.</text>
</comment>
<keyword evidence="1" id="KW-1133">Transmembrane helix</keyword>
<evidence type="ECO:0000313" key="3">
    <source>
        <dbReference type="EMBL" id="GLW61975.1"/>
    </source>
</evidence>
<keyword evidence="4" id="KW-1185">Reference proteome</keyword>
<keyword evidence="2" id="KW-0732">Signal</keyword>
<dbReference type="Proteomes" id="UP001165124">
    <property type="component" value="Unassembled WGS sequence"/>
</dbReference>
<keyword evidence="1" id="KW-0472">Membrane</keyword>
<feature type="transmembrane region" description="Helical" evidence="1">
    <location>
        <begin position="108"/>
        <end position="127"/>
    </location>
</feature>
<name>A0A9W6PP69_9ACTN</name>
<evidence type="ECO:0000256" key="1">
    <source>
        <dbReference type="SAM" id="Phobius"/>
    </source>
</evidence>
<feature type="chain" id="PRO_5040852776" description="DUF3592 domain-containing protein" evidence="2">
    <location>
        <begin position="21"/>
        <end position="133"/>
    </location>
</feature>
<accession>A0A9W6PP69</accession>
<feature type="signal peptide" evidence="2">
    <location>
        <begin position="1"/>
        <end position="20"/>
    </location>
</feature>
<sequence length="133" mass="14349">MWWIVTAVLLAAAGYCLTGAITQGTATRKAAHGQGRPGTFLAETWECSKTCSWYGTFTPDLGDRGVVRHIELRGADEDSIDAGRRVRVRNVGAFVQAENGAPEWGSTIANSMGTFILALFAVGTWWASIARRS</sequence>
<proteinExistence type="predicted"/>
<organism evidence="3 4">
    <name type="scientific">Actinomadura rubrobrunea</name>
    <dbReference type="NCBI Taxonomy" id="115335"/>
    <lineage>
        <taxon>Bacteria</taxon>
        <taxon>Bacillati</taxon>
        <taxon>Actinomycetota</taxon>
        <taxon>Actinomycetes</taxon>
        <taxon>Streptosporangiales</taxon>
        <taxon>Thermomonosporaceae</taxon>
        <taxon>Actinomadura</taxon>
    </lineage>
</organism>
<keyword evidence="1" id="KW-0812">Transmembrane</keyword>
<evidence type="ECO:0000313" key="4">
    <source>
        <dbReference type="Proteomes" id="UP001165124"/>
    </source>
</evidence>
<dbReference type="AlphaFoldDB" id="A0A9W6PP69"/>
<reference evidence="3" key="1">
    <citation type="submission" date="2023-02" db="EMBL/GenBank/DDBJ databases">
        <title>Actinomadura rubrobrunea NBRC 14622.</title>
        <authorList>
            <person name="Ichikawa N."/>
            <person name="Sato H."/>
            <person name="Tonouchi N."/>
        </authorList>
    </citation>
    <scope>NUCLEOTIDE SEQUENCE</scope>
    <source>
        <strain evidence="3">NBRC 14622</strain>
    </source>
</reference>
<evidence type="ECO:0000256" key="2">
    <source>
        <dbReference type="SAM" id="SignalP"/>
    </source>
</evidence>